<accession>A0AAD6XBD0</accession>
<name>A0AAD6XBD0_9AGAR</name>
<dbReference type="Proteomes" id="UP001218188">
    <property type="component" value="Unassembled WGS sequence"/>
</dbReference>
<dbReference type="AlphaFoldDB" id="A0AAD6XBD0"/>
<reference evidence="2" key="1">
    <citation type="submission" date="2023-03" db="EMBL/GenBank/DDBJ databases">
        <title>Massive genome expansion in bonnet fungi (Mycena s.s.) driven by repeated elements and novel gene families across ecological guilds.</title>
        <authorList>
            <consortium name="Lawrence Berkeley National Laboratory"/>
            <person name="Harder C.B."/>
            <person name="Miyauchi S."/>
            <person name="Viragh M."/>
            <person name="Kuo A."/>
            <person name="Thoen E."/>
            <person name="Andreopoulos B."/>
            <person name="Lu D."/>
            <person name="Skrede I."/>
            <person name="Drula E."/>
            <person name="Henrissat B."/>
            <person name="Morin E."/>
            <person name="Kohler A."/>
            <person name="Barry K."/>
            <person name="LaButti K."/>
            <person name="Morin E."/>
            <person name="Salamov A."/>
            <person name="Lipzen A."/>
            <person name="Mereny Z."/>
            <person name="Hegedus B."/>
            <person name="Baldrian P."/>
            <person name="Stursova M."/>
            <person name="Weitz H."/>
            <person name="Taylor A."/>
            <person name="Grigoriev I.V."/>
            <person name="Nagy L.G."/>
            <person name="Martin F."/>
            <person name="Kauserud H."/>
        </authorList>
    </citation>
    <scope>NUCLEOTIDE SEQUENCE</scope>
    <source>
        <strain evidence="2">CBHHK200</strain>
    </source>
</reference>
<keyword evidence="3" id="KW-1185">Reference proteome</keyword>
<evidence type="ECO:0008006" key="4">
    <source>
        <dbReference type="Google" id="ProtNLM"/>
    </source>
</evidence>
<feature type="compositionally biased region" description="Basic and acidic residues" evidence="1">
    <location>
        <begin position="250"/>
        <end position="262"/>
    </location>
</feature>
<proteinExistence type="predicted"/>
<evidence type="ECO:0000313" key="2">
    <source>
        <dbReference type="EMBL" id="KAJ7039054.1"/>
    </source>
</evidence>
<evidence type="ECO:0000256" key="1">
    <source>
        <dbReference type="SAM" id="MobiDB-lite"/>
    </source>
</evidence>
<sequence length="276" mass="31293">MSQPEMHKEWKSEISTRKRVEAILEHGLEKGHDEVLKGKLQLEHSLGLGAKPNIIPPGEITINGPPRTVEIGWHPVAGFAGKWFAEKSGLGKMITEKIGSKCPDPTQHWAVLVGDYVHELWMDEHLHVIYINERINREEWHTFEVGKTRFSDEALRQAGEMVIEDMRIKPGPLYNLIENNCQNFTTLMIDKIQVGKHREFATALAVYQRAKGAGTVKELFVDVDVDNNPDNDPAQKPETPPEGSVKRAQKVMDENTTKLDNHHSLLGRWKGIFSKD</sequence>
<gene>
    <name evidence="2" type="ORF">C8F04DRAFT_1086965</name>
</gene>
<organism evidence="2 3">
    <name type="scientific">Mycena alexandri</name>
    <dbReference type="NCBI Taxonomy" id="1745969"/>
    <lineage>
        <taxon>Eukaryota</taxon>
        <taxon>Fungi</taxon>
        <taxon>Dikarya</taxon>
        <taxon>Basidiomycota</taxon>
        <taxon>Agaricomycotina</taxon>
        <taxon>Agaricomycetes</taxon>
        <taxon>Agaricomycetidae</taxon>
        <taxon>Agaricales</taxon>
        <taxon>Marasmiineae</taxon>
        <taxon>Mycenaceae</taxon>
        <taxon>Mycena</taxon>
    </lineage>
</organism>
<protein>
    <recommendedName>
        <fullName evidence="4">PPPDE domain-containing protein</fullName>
    </recommendedName>
</protein>
<feature type="region of interest" description="Disordered" evidence="1">
    <location>
        <begin position="226"/>
        <end position="262"/>
    </location>
</feature>
<comment type="caution">
    <text evidence="2">The sequence shown here is derived from an EMBL/GenBank/DDBJ whole genome shotgun (WGS) entry which is preliminary data.</text>
</comment>
<evidence type="ECO:0000313" key="3">
    <source>
        <dbReference type="Proteomes" id="UP001218188"/>
    </source>
</evidence>
<dbReference type="EMBL" id="JARJCM010000028">
    <property type="protein sequence ID" value="KAJ7039054.1"/>
    <property type="molecule type" value="Genomic_DNA"/>
</dbReference>